<gene>
    <name evidence="2" type="ORF">BDU57DRAFT_541654</name>
</gene>
<dbReference type="Proteomes" id="UP000800096">
    <property type="component" value="Unassembled WGS sequence"/>
</dbReference>
<name>A0A6A5QFT3_AMPQU</name>
<evidence type="ECO:0000313" key="2">
    <source>
        <dbReference type="EMBL" id="KAF1912957.1"/>
    </source>
</evidence>
<feature type="region of interest" description="Disordered" evidence="1">
    <location>
        <begin position="1"/>
        <end position="52"/>
    </location>
</feature>
<reference evidence="2" key="1">
    <citation type="journal article" date="2020" name="Stud. Mycol.">
        <title>101 Dothideomycetes genomes: a test case for predicting lifestyles and emergence of pathogens.</title>
        <authorList>
            <person name="Haridas S."/>
            <person name="Albert R."/>
            <person name="Binder M."/>
            <person name="Bloem J."/>
            <person name="Labutti K."/>
            <person name="Salamov A."/>
            <person name="Andreopoulos B."/>
            <person name="Baker S."/>
            <person name="Barry K."/>
            <person name="Bills G."/>
            <person name="Bluhm B."/>
            <person name="Cannon C."/>
            <person name="Castanera R."/>
            <person name="Culley D."/>
            <person name="Daum C."/>
            <person name="Ezra D."/>
            <person name="Gonzalez J."/>
            <person name="Henrissat B."/>
            <person name="Kuo A."/>
            <person name="Liang C."/>
            <person name="Lipzen A."/>
            <person name="Lutzoni F."/>
            <person name="Magnuson J."/>
            <person name="Mondo S."/>
            <person name="Nolan M."/>
            <person name="Ohm R."/>
            <person name="Pangilinan J."/>
            <person name="Park H.-J."/>
            <person name="Ramirez L."/>
            <person name="Alfaro M."/>
            <person name="Sun H."/>
            <person name="Tritt A."/>
            <person name="Yoshinaga Y."/>
            <person name="Zwiers L.-H."/>
            <person name="Turgeon B."/>
            <person name="Goodwin S."/>
            <person name="Spatafora J."/>
            <person name="Crous P."/>
            <person name="Grigoriev I."/>
        </authorList>
    </citation>
    <scope>NUCLEOTIDE SEQUENCE</scope>
    <source>
        <strain evidence="2">HMLAC05119</strain>
    </source>
</reference>
<feature type="compositionally biased region" description="Basic and acidic residues" evidence="1">
    <location>
        <begin position="35"/>
        <end position="49"/>
    </location>
</feature>
<evidence type="ECO:0000256" key="1">
    <source>
        <dbReference type="SAM" id="MobiDB-lite"/>
    </source>
</evidence>
<evidence type="ECO:0000313" key="3">
    <source>
        <dbReference type="Proteomes" id="UP000800096"/>
    </source>
</evidence>
<dbReference type="AlphaFoldDB" id="A0A6A5QFT3"/>
<keyword evidence="3" id="KW-1185">Reference proteome</keyword>
<accession>A0A6A5QFT3</accession>
<organism evidence="2 3">
    <name type="scientific">Ampelomyces quisqualis</name>
    <name type="common">Powdery mildew agent</name>
    <dbReference type="NCBI Taxonomy" id="50730"/>
    <lineage>
        <taxon>Eukaryota</taxon>
        <taxon>Fungi</taxon>
        <taxon>Dikarya</taxon>
        <taxon>Ascomycota</taxon>
        <taxon>Pezizomycotina</taxon>
        <taxon>Dothideomycetes</taxon>
        <taxon>Pleosporomycetidae</taxon>
        <taxon>Pleosporales</taxon>
        <taxon>Pleosporineae</taxon>
        <taxon>Phaeosphaeriaceae</taxon>
        <taxon>Ampelomyces</taxon>
    </lineage>
</organism>
<proteinExistence type="predicted"/>
<sequence length="184" mass="21223">MEGKYNMDVNSMHHHLQSEDVVVPESISSRAKPPKRPEEVNKAPKHAEVPDEDILYTNGNSYNIDAIYSESIEDNYVFYDQELPACIIREGEYLGYAGGSHVYHRNERTCVRMLVAEQQRLKSGYDEGADVSAGLPSNSTRAAHNDREDLMRKLEYSPNDKGLDFDQMREEWQNDEKLYVFGWE</sequence>
<dbReference type="EMBL" id="ML979139">
    <property type="protein sequence ID" value="KAF1912957.1"/>
    <property type="molecule type" value="Genomic_DNA"/>
</dbReference>
<protein>
    <submittedName>
        <fullName evidence="2">Uncharacterized protein</fullName>
    </submittedName>
</protein>